<evidence type="ECO:0000256" key="2">
    <source>
        <dbReference type="ARBA" id="ARBA00023125"/>
    </source>
</evidence>
<feature type="domain" description="HTH tetR-type" evidence="5">
    <location>
        <begin position="19"/>
        <end position="78"/>
    </location>
</feature>
<dbReference type="PRINTS" id="PR00455">
    <property type="entry name" value="HTHTETR"/>
</dbReference>
<dbReference type="InterPro" id="IPR001647">
    <property type="entry name" value="HTH_TetR"/>
</dbReference>
<proteinExistence type="predicted"/>
<dbReference type="PROSITE" id="PS01081">
    <property type="entry name" value="HTH_TETR_1"/>
    <property type="match status" value="1"/>
</dbReference>
<dbReference type="PANTHER" id="PTHR30055">
    <property type="entry name" value="HTH-TYPE TRANSCRIPTIONAL REGULATOR RUTR"/>
    <property type="match status" value="1"/>
</dbReference>
<accession>A0ABU2RA71</accession>
<sequence length="192" mass="20413">MAPTTNRPSAPRAPRKDALRNDAIVLAAARAVFAEQGPQASMETIAARAGLGVGTIYRRFAGKDALLDAIARLFAEEMDEAAAAALADPDPGAALERFLEFVGVFNSEKRRYAAALTDRVSADEATERTESRVRQLTRDAADAGALAPDVTGEDIKALVLAIRSVVAASPDGDDTRWRRFLRIHLAGLRAGG</sequence>
<evidence type="ECO:0000259" key="5">
    <source>
        <dbReference type="PROSITE" id="PS50977"/>
    </source>
</evidence>
<keyword evidence="1" id="KW-0805">Transcription regulation</keyword>
<reference evidence="7" key="1">
    <citation type="submission" date="2023-07" db="EMBL/GenBank/DDBJ databases">
        <title>30 novel species of actinomycetes from the DSMZ collection.</title>
        <authorList>
            <person name="Nouioui I."/>
        </authorList>
    </citation>
    <scope>NUCLEOTIDE SEQUENCE [LARGE SCALE GENOMIC DNA]</scope>
    <source>
        <strain evidence="7">DSM 41979</strain>
    </source>
</reference>
<dbReference type="RefSeq" id="WP_037898479.1">
    <property type="nucleotide sequence ID" value="NZ_JAVRET010000156.1"/>
</dbReference>
<dbReference type="SUPFAM" id="SSF48498">
    <property type="entry name" value="Tetracyclin repressor-like, C-terminal domain"/>
    <property type="match status" value="1"/>
</dbReference>
<dbReference type="InterPro" id="IPR009057">
    <property type="entry name" value="Homeodomain-like_sf"/>
</dbReference>
<dbReference type="InterPro" id="IPR036271">
    <property type="entry name" value="Tet_transcr_reg_TetR-rel_C_sf"/>
</dbReference>
<evidence type="ECO:0000313" key="6">
    <source>
        <dbReference type="EMBL" id="MDT0413586.1"/>
    </source>
</evidence>
<dbReference type="Pfam" id="PF21597">
    <property type="entry name" value="TetR_C_43"/>
    <property type="match status" value="1"/>
</dbReference>
<dbReference type="InterPro" id="IPR023772">
    <property type="entry name" value="DNA-bd_HTH_TetR-type_CS"/>
</dbReference>
<dbReference type="InterPro" id="IPR050109">
    <property type="entry name" value="HTH-type_TetR-like_transc_reg"/>
</dbReference>
<dbReference type="Pfam" id="PF00440">
    <property type="entry name" value="TetR_N"/>
    <property type="match status" value="1"/>
</dbReference>
<keyword evidence="7" id="KW-1185">Reference proteome</keyword>
<dbReference type="SUPFAM" id="SSF46689">
    <property type="entry name" value="Homeodomain-like"/>
    <property type="match status" value="1"/>
</dbReference>
<dbReference type="Proteomes" id="UP001183610">
    <property type="component" value="Unassembled WGS sequence"/>
</dbReference>
<dbReference type="InterPro" id="IPR049445">
    <property type="entry name" value="TetR_SbtR-like_C"/>
</dbReference>
<name>A0ABU2RA71_9ACTN</name>
<dbReference type="EMBL" id="JAVRET010000156">
    <property type="protein sequence ID" value="MDT0413586.1"/>
    <property type="molecule type" value="Genomic_DNA"/>
</dbReference>
<dbReference type="Gene3D" id="1.10.357.10">
    <property type="entry name" value="Tetracycline Repressor, domain 2"/>
    <property type="match status" value="1"/>
</dbReference>
<keyword evidence="2 4" id="KW-0238">DNA-binding</keyword>
<evidence type="ECO:0000256" key="1">
    <source>
        <dbReference type="ARBA" id="ARBA00023015"/>
    </source>
</evidence>
<dbReference type="PROSITE" id="PS50977">
    <property type="entry name" value="HTH_TETR_2"/>
    <property type="match status" value="1"/>
</dbReference>
<evidence type="ECO:0000256" key="4">
    <source>
        <dbReference type="PROSITE-ProRule" id="PRU00335"/>
    </source>
</evidence>
<dbReference type="PANTHER" id="PTHR30055:SF234">
    <property type="entry name" value="HTH-TYPE TRANSCRIPTIONAL REGULATOR BETI"/>
    <property type="match status" value="1"/>
</dbReference>
<feature type="DNA-binding region" description="H-T-H motif" evidence="4">
    <location>
        <begin position="41"/>
        <end position="60"/>
    </location>
</feature>
<keyword evidence="3" id="KW-0804">Transcription</keyword>
<gene>
    <name evidence="6" type="ORF">RM698_31720</name>
</gene>
<comment type="caution">
    <text evidence="6">The sequence shown here is derived from an EMBL/GenBank/DDBJ whole genome shotgun (WGS) entry which is preliminary data.</text>
</comment>
<evidence type="ECO:0000256" key="3">
    <source>
        <dbReference type="ARBA" id="ARBA00023163"/>
    </source>
</evidence>
<organism evidence="6 7">
    <name type="scientific">Streptomyces evansiae</name>
    <dbReference type="NCBI Taxonomy" id="3075535"/>
    <lineage>
        <taxon>Bacteria</taxon>
        <taxon>Bacillati</taxon>
        <taxon>Actinomycetota</taxon>
        <taxon>Actinomycetes</taxon>
        <taxon>Kitasatosporales</taxon>
        <taxon>Streptomycetaceae</taxon>
        <taxon>Streptomyces</taxon>
    </lineage>
</organism>
<evidence type="ECO:0000313" key="7">
    <source>
        <dbReference type="Proteomes" id="UP001183610"/>
    </source>
</evidence>
<protein>
    <submittedName>
        <fullName evidence="6">Helix-turn-helix domain-containing protein</fullName>
    </submittedName>
</protein>